<dbReference type="AlphaFoldDB" id="A0A0E9PEZ5"/>
<accession>A0A0E9PEZ5</accession>
<sequence>MHHLLYSMCMSPTLSVGETANRNTAGQNLGDNVLTGLNSDRADLT</sequence>
<proteinExistence type="predicted"/>
<feature type="region of interest" description="Disordered" evidence="1">
    <location>
        <begin position="17"/>
        <end position="45"/>
    </location>
</feature>
<reference evidence="2" key="2">
    <citation type="journal article" date="2015" name="Fish Shellfish Immunol.">
        <title>Early steps in the European eel (Anguilla anguilla)-Vibrio vulnificus interaction in the gills: Role of the RtxA13 toxin.</title>
        <authorList>
            <person name="Callol A."/>
            <person name="Pajuelo D."/>
            <person name="Ebbesson L."/>
            <person name="Teles M."/>
            <person name="MacKenzie S."/>
            <person name="Amaro C."/>
        </authorList>
    </citation>
    <scope>NUCLEOTIDE SEQUENCE</scope>
</reference>
<evidence type="ECO:0000256" key="1">
    <source>
        <dbReference type="SAM" id="MobiDB-lite"/>
    </source>
</evidence>
<reference evidence="2" key="1">
    <citation type="submission" date="2014-11" db="EMBL/GenBank/DDBJ databases">
        <authorList>
            <person name="Amaro Gonzalez C."/>
        </authorList>
    </citation>
    <scope>NUCLEOTIDE SEQUENCE</scope>
</reference>
<evidence type="ECO:0000313" key="2">
    <source>
        <dbReference type="EMBL" id="JAH03206.1"/>
    </source>
</evidence>
<organism evidence="2">
    <name type="scientific">Anguilla anguilla</name>
    <name type="common">European freshwater eel</name>
    <name type="synonym">Muraena anguilla</name>
    <dbReference type="NCBI Taxonomy" id="7936"/>
    <lineage>
        <taxon>Eukaryota</taxon>
        <taxon>Metazoa</taxon>
        <taxon>Chordata</taxon>
        <taxon>Craniata</taxon>
        <taxon>Vertebrata</taxon>
        <taxon>Euteleostomi</taxon>
        <taxon>Actinopterygii</taxon>
        <taxon>Neopterygii</taxon>
        <taxon>Teleostei</taxon>
        <taxon>Anguilliformes</taxon>
        <taxon>Anguillidae</taxon>
        <taxon>Anguilla</taxon>
    </lineage>
</organism>
<feature type="compositionally biased region" description="Polar residues" evidence="1">
    <location>
        <begin position="17"/>
        <end position="38"/>
    </location>
</feature>
<dbReference type="EMBL" id="GBXM01105371">
    <property type="protein sequence ID" value="JAH03206.1"/>
    <property type="molecule type" value="Transcribed_RNA"/>
</dbReference>
<name>A0A0E9PEZ5_ANGAN</name>
<protein>
    <submittedName>
        <fullName evidence="2">Uncharacterized protein</fullName>
    </submittedName>
</protein>